<protein>
    <submittedName>
        <fullName evidence="1">DUF2913 family protein</fullName>
    </submittedName>
</protein>
<dbReference type="EMBL" id="RWAH01000031">
    <property type="protein sequence ID" value="MMS79155.1"/>
    <property type="molecule type" value="Genomic_DNA"/>
</dbReference>
<accession>A0A3V7Z113</accession>
<dbReference type="AlphaFoldDB" id="A0A3V7Z113"/>
<gene>
    <name evidence="1" type="ORF">D9O31_22210</name>
</gene>
<dbReference type="Proteomes" id="UP000839526">
    <property type="component" value="Unassembled WGS sequence"/>
</dbReference>
<sequence length="223" mass="26072">MTEHPVRHLLWCMLAALREAAEGRKFHSEKERRRWLREWLRNARKEETFRNLTDEITTLRQLLDNNRVVSIESVLNQLLINSAEADNCDLFRFRAALNAAKKTGWRTGICRCNDEIFYETLSRAETRRSHILQLGRTEESFAPTGEMTAPVTFHLIQPQNRARETVEQIFHDEKFQVVKGREKMFNHSLVRTIWIGRLTLPDAVWGAGTDNIWTPAETGYALH</sequence>
<name>A0A3V7Z113_SALER</name>
<evidence type="ECO:0000313" key="1">
    <source>
        <dbReference type="EMBL" id="MMS79155.1"/>
    </source>
</evidence>
<organism evidence="1">
    <name type="scientific">Salmonella enterica</name>
    <name type="common">Salmonella choleraesuis</name>
    <dbReference type="NCBI Taxonomy" id="28901"/>
    <lineage>
        <taxon>Bacteria</taxon>
        <taxon>Pseudomonadati</taxon>
        <taxon>Pseudomonadota</taxon>
        <taxon>Gammaproteobacteria</taxon>
        <taxon>Enterobacterales</taxon>
        <taxon>Enterobacteriaceae</taxon>
        <taxon>Salmonella</taxon>
    </lineage>
</organism>
<comment type="caution">
    <text evidence="1">The sequence shown here is derived from an EMBL/GenBank/DDBJ whole genome shotgun (WGS) entry which is preliminary data.</text>
</comment>
<proteinExistence type="predicted"/>
<reference evidence="1" key="1">
    <citation type="submission" date="2018-10" db="EMBL/GenBank/DDBJ databases">
        <authorList>
            <consortium name="PulseNet: The National Subtyping Network for Foodborne Disease Surveillance"/>
            <person name="Tarr C.L."/>
            <person name="Trees E."/>
            <person name="Katz L.S."/>
            <person name="Carleton-Romer H.A."/>
            <person name="Stroika S."/>
            <person name="Kucerova Z."/>
            <person name="Roache K.F."/>
            <person name="Sabol A.L."/>
            <person name="Besser J."/>
            <person name="Gerner-Smidt P."/>
        </authorList>
    </citation>
    <scope>NUCLEOTIDE SEQUENCE [LARGE SCALE GENOMIC DNA]</scope>
    <source>
        <strain evidence="1">PNUSAS052121</strain>
    </source>
</reference>